<keyword evidence="1" id="KW-0732">Signal</keyword>
<dbReference type="EMBL" id="CAAALY010022041">
    <property type="protein sequence ID" value="VEL14702.1"/>
    <property type="molecule type" value="Genomic_DNA"/>
</dbReference>
<feature type="domain" description="SOCS box" evidence="2">
    <location>
        <begin position="4"/>
        <end position="47"/>
    </location>
</feature>
<comment type="caution">
    <text evidence="3">The sequence shown here is derived from an EMBL/GenBank/DDBJ whole genome shotgun (WGS) entry which is preliminary data.</text>
</comment>
<sequence length="76" mass="9019">MYVLNLFCLIIVEASLSQQYCTSYPHRLAKLPLPPALHSYLAYRELWPSLERHSVPAYRRRNKLQPFVDPNDLAFW</sequence>
<feature type="chain" id="PRO_5018745179" description="SOCS box domain-containing protein" evidence="1">
    <location>
        <begin position="18"/>
        <end position="76"/>
    </location>
</feature>
<evidence type="ECO:0000256" key="1">
    <source>
        <dbReference type="SAM" id="SignalP"/>
    </source>
</evidence>
<reference evidence="3" key="1">
    <citation type="submission" date="2018-11" db="EMBL/GenBank/DDBJ databases">
        <authorList>
            <consortium name="Pathogen Informatics"/>
        </authorList>
    </citation>
    <scope>NUCLEOTIDE SEQUENCE</scope>
</reference>
<organism evidence="3 4">
    <name type="scientific">Protopolystoma xenopodis</name>
    <dbReference type="NCBI Taxonomy" id="117903"/>
    <lineage>
        <taxon>Eukaryota</taxon>
        <taxon>Metazoa</taxon>
        <taxon>Spiralia</taxon>
        <taxon>Lophotrochozoa</taxon>
        <taxon>Platyhelminthes</taxon>
        <taxon>Monogenea</taxon>
        <taxon>Polyopisthocotylea</taxon>
        <taxon>Polystomatidea</taxon>
        <taxon>Polystomatidae</taxon>
        <taxon>Protopolystoma</taxon>
    </lineage>
</organism>
<dbReference type="Proteomes" id="UP000784294">
    <property type="component" value="Unassembled WGS sequence"/>
</dbReference>
<name>A0A3S4ZLN7_9PLAT</name>
<evidence type="ECO:0000313" key="3">
    <source>
        <dbReference type="EMBL" id="VEL14702.1"/>
    </source>
</evidence>
<keyword evidence="4" id="KW-1185">Reference proteome</keyword>
<feature type="signal peptide" evidence="1">
    <location>
        <begin position="1"/>
        <end position="17"/>
    </location>
</feature>
<proteinExistence type="predicted"/>
<accession>A0A3S4ZLN7</accession>
<dbReference type="OrthoDB" id="6235335at2759"/>
<protein>
    <recommendedName>
        <fullName evidence="2">SOCS box domain-containing protein</fullName>
    </recommendedName>
</protein>
<dbReference type="InterPro" id="IPR001496">
    <property type="entry name" value="SOCS_box"/>
</dbReference>
<dbReference type="PROSITE" id="PS50225">
    <property type="entry name" value="SOCS"/>
    <property type="match status" value="1"/>
</dbReference>
<gene>
    <name evidence="3" type="ORF">PXEA_LOCUS8142</name>
</gene>
<evidence type="ECO:0000259" key="2">
    <source>
        <dbReference type="PROSITE" id="PS50225"/>
    </source>
</evidence>
<evidence type="ECO:0000313" key="4">
    <source>
        <dbReference type="Proteomes" id="UP000784294"/>
    </source>
</evidence>
<dbReference type="AlphaFoldDB" id="A0A3S4ZLN7"/>